<name>A0ABR0MMX5_GOSAR</name>
<proteinExistence type="predicted"/>
<evidence type="ECO:0000313" key="1">
    <source>
        <dbReference type="EMBL" id="KAK5775200.1"/>
    </source>
</evidence>
<comment type="caution">
    <text evidence="1">The sequence shown here is derived from an EMBL/GenBank/DDBJ whole genome shotgun (WGS) entry which is preliminary data.</text>
</comment>
<protein>
    <recommendedName>
        <fullName evidence="3">DUF4219 domain-containing protein</fullName>
    </recommendedName>
</protein>
<gene>
    <name evidence="1" type="ORF">PVK06_043069</name>
</gene>
<evidence type="ECO:0000313" key="2">
    <source>
        <dbReference type="Proteomes" id="UP001358586"/>
    </source>
</evidence>
<organism evidence="1 2">
    <name type="scientific">Gossypium arboreum</name>
    <name type="common">Tree cotton</name>
    <name type="synonym">Gossypium nanking</name>
    <dbReference type="NCBI Taxonomy" id="29729"/>
    <lineage>
        <taxon>Eukaryota</taxon>
        <taxon>Viridiplantae</taxon>
        <taxon>Streptophyta</taxon>
        <taxon>Embryophyta</taxon>
        <taxon>Tracheophyta</taxon>
        <taxon>Spermatophyta</taxon>
        <taxon>Magnoliopsida</taxon>
        <taxon>eudicotyledons</taxon>
        <taxon>Gunneridae</taxon>
        <taxon>Pentapetalae</taxon>
        <taxon>rosids</taxon>
        <taxon>malvids</taxon>
        <taxon>Malvales</taxon>
        <taxon>Malvaceae</taxon>
        <taxon>Malvoideae</taxon>
        <taxon>Gossypium</taxon>
    </lineage>
</organism>
<evidence type="ECO:0008006" key="3">
    <source>
        <dbReference type="Google" id="ProtNLM"/>
    </source>
</evidence>
<accession>A0ABR0MMX5</accession>
<keyword evidence="2" id="KW-1185">Reference proteome</keyword>
<sequence length="70" mass="8325">MVNSGTNPATEPFIPIFKGEKYHLWSLKMKTMFKSQELWDLVEHGYEEPDPTPAEPNQRLKKIIRRMQKH</sequence>
<reference evidence="1 2" key="1">
    <citation type="submission" date="2023-03" db="EMBL/GenBank/DDBJ databases">
        <title>WGS of Gossypium arboreum.</title>
        <authorList>
            <person name="Yu D."/>
        </authorList>
    </citation>
    <scope>NUCLEOTIDE SEQUENCE [LARGE SCALE GENOMIC DNA]</scope>
    <source>
        <tissue evidence="1">Leaf</tissue>
    </source>
</reference>
<dbReference type="Proteomes" id="UP001358586">
    <property type="component" value="Chromosome 12"/>
</dbReference>
<dbReference type="EMBL" id="JARKNE010000012">
    <property type="protein sequence ID" value="KAK5775200.1"/>
    <property type="molecule type" value="Genomic_DNA"/>
</dbReference>